<dbReference type="Pfam" id="PF13639">
    <property type="entry name" value="zf-RING_2"/>
    <property type="match status" value="1"/>
</dbReference>
<evidence type="ECO:0000313" key="11">
    <source>
        <dbReference type="EMBL" id="CAF1183507.1"/>
    </source>
</evidence>
<dbReference type="PANTHER" id="PTHR22937">
    <property type="entry name" value="E3 UBIQUITIN-PROTEIN LIGASE RNF165"/>
    <property type="match status" value="1"/>
</dbReference>
<dbReference type="SMART" id="SM00184">
    <property type="entry name" value="RING"/>
    <property type="match status" value="1"/>
</dbReference>
<dbReference type="InterPro" id="IPR001841">
    <property type="entry name" value="Znf_RING"/>
</dbReference>
<feature type="region of interest" description="Disordered" evidence="9">
    <location>
        <begin position="63"/>
        <end position="198"/>
    </location>
</feature>
<gene>
    <name evidence="11" type="ORF">SEV965_LOCUS20184</name>
</gene>
<dbReference type="EMBL" id="CAJNOU010001297">
    <property type="protein sequence ID" value="CAF1183507.1"/>
    <property type="molecule type" value="Genomic_DNA"/>
</dbReference>
<dbReference type="Proteomes" id="UP000663889">
    <property type="component" value="Unassembled WGS sequence"/>
</dbReference>
<dbReference type="PROSITE" id="PS50089">
    <property type="entry name" value="ZF_RING_2"/>
    <property type="match status" value="1"/>
</dbReference>
<evidence type="ECO:0000256" key="4">
    <source>
        <dbReference type="ARBA" id="ARBA00022723"/>
    </source>
</evidence>
<evidence type="ECO:0000256" key="8">
    <source>
        <dbReference type="PROSITE-ProRule" id="PRU00175"/>
    </source>
</evidence>
<feature type="region of interest" description="Disordered" evidence="9">
    <location>
        <begin position="252"/>
        <end position="280"/>
    </location>
</feature>
<dbReference type="GO" id="GO:0008270">
    <property type="term" value="F:zinc ion binding"/>
    <property type="evidence" value="ECO:0007669"/>
    <property type="project" value="UniProtKB-KW"/>
</dbReference>
<proteinExistence type="predicted"/>
<feature type="compositionally biased region" description="Low complexity" evidence="9">
    <location>
        <begin position="81"/>
        <end position="99"/>
    </location>
</feature>
<dbReference type="AlphaFoldDB" id="A0A814V2U9"/>
<keyword evidence="5 8" id="KW-0863">Zinc-finger</keyword>
<feature type="compositionally biased region" description="Low complexity" evidence="9">
    <location>
        <begin position="252"/>
        <end position="267"/>
    </location>
</feature>
<feature type="compositionally biased region" description="Polar residues" evidence="9">
    <location>
        <begin position="268"/>
        <end position="280"/>
    </location>
</feature>
<dbReference type="EC" id="2.3.2.27" evidence="2"/>
<feature type="compositionally biased region" description="Polar residues" evidence="9">
    <location>
        <begin position="148"/>
        <end position="174"/>
    </location>
</feature>
<keyword evidence="6" id="KW-0833">Ubl conjugation pathway</keyword>
<evidence type="ECO:0000256" key="6">
    <source>
        <dbReference type="ARBA" id="ARBA00022786"/>
    </source>
</evidence>
<comment type="catalytic activity">
    <reaction evidence="1">
        <text>S-ubiquitinyl-[E2 ubiquitin-conjugating enzyme]-L-cysteine + [acceptor protein]-L-lysine = [E2 ubiquitin-conjugating enzyme]-L-cysteine + N(6)-ubiquitinyl-[acceptor protein]-L-lysine.</text>
        <dbReference type="EC" id="2.3.2.27"/>
    </reaction>
</comment>
<feature type="domain" description="RING-type" evidence="10">
    <location>
        <begin position="448"/>
        <end position="489"/>
    </location>
</feature>
<reference evidence="11" key="1">
    <citation type="submission" date="2021-02" db="EMBL/GenBank/DDBJ databases">
        <authorList>
            <person name="Nowell W R."/>
        </authorList>
    </citation>
    <scope>NUCLEOTIDE SEQUENCE</scope>
</reference>
<dbReference type="InterPro" id="IPR045191">
    <property type="entry name" value="MBR1/2-like"/>
</dbReference>
<evidence type="ECO:0000259" key="10">
    <source>
        <dbReference type="PROSITE" id="PS50089"/>
    </source>
</evidence>
<dbReference type="GO" id="GO:0061630">
    <property type="term" value="F:ubiquitin protein ligase activity"/>
    <property type="evidence" value="ECO:0007669"/>
    <property type="project" value="UniProtKB-EC"/>
</dbReference>
<keyword evidence="7" id="KW-0862">Zinc</keyword>
<evidence type="ECO:0000313" key="12">
    <source>
        <dbReference type="Proteomes" id="UP000663889"/>
    </source>
</evidence>
<evidence type="ECO:0000256" key="1">
    <source>
        <dbReference type="ARBA" id="ARBA00000900"/>
    </source>
</evidence>
<dbReference type="PANTHER" id="PTHR22937:SF65">
    <property type="entry name" value="E3 UBIQUITIN-PROTEIN LIGASE ARK2C"/>
    <property type="match status" value="1"/>
</dbReference>
<protein>
    <recommendedName>
        <fullName evidence="2">RING-type E3 ubiquitin transferase</fullName>
        <ecNumber evidence="2">2.3.2.27</ecNumber>
    </recommendedName>
</protein>
<dbReference type="CDD" id="cd16474">
    <property type="entry name" value="RING-H2_RNF111-like"/>
    <property type="match status" value="1"/>
</dbReference>
<keyword evidence="4" id="KW-0479">Metal-binding</keyword>
<sequence>MFQHFKMSAIPQHQKSVVNPEEVTSAINAAFAEFLAVEPTTTALLLHHQQNIDSTILTNEITHNDNDLSRNSRPPTPYAVSTHTYNDSSSSSSTTNTTNLPRYKTLLDRYTSNNNQQSLITSNSNNRIENYCNTSTSSINQRKRPISNEYNSSKRFHPSQSSTASSHQLQLQQCSSSSSSSSSSSASTSASNSGNNSNTLIHSRTSIYNETNQIHSEILDSSDDEDSSNNLFAPNRSLNSSCLCSHHPSRIISSSSSSSSSSSPSSSTIQTNHQSNPHSQLSLPIQQHNYHPSHLRHHYRQQLTSEIRRQRLSTFQNQTPSSTMITADQHLHAILTNPAIITTTTNNNIRNNHLTIQPNLTYNSNSNINITTRNENNTWPSTSFLFRSFHNLIFLRNNEHVFEELLRMEEQLNGLNNSTNIGASQEHINCRTLSYKYVKEKISVEEKCTICLCEYDQYDNVRRLPCMHLFHIECVDKWLIQSKRCPICRIDIDFQGDFGGYIC</sequence>
<evidence type="ECO:0000256" key="5">
    <source>
        <dbReference type="ARBA" id="ARBA00022771"/>
    </source>
</evidence>
<feature type="compositionally biased region" description="Polar residues" evidence="9">
    <location>
        <begin position="110"/>
        <end position="140"/>
    </location>
</feature>
<comment type="caution">
    <text evidence="11">The sequence shown here is derived from an EMBL/GenBank/DDBJ whole genome shotgun (WGS) entry which is preliminary data.</text>
</comment>
<feature type="compositionally biased region" description="Low complexity" evidence="9">
    <location>
        <begin position="175"/>
        <end position="198"/>
    </location>
</feature>
<dbReference type="GO" id="GO:0005634">
    <property type="term" value="C:nucleus"/>
    <property type="evidence" value="ECO:0007669"/>
    <property type="project" value="TreeGrafter"/>
</dbReference>
<evidence type="ECO:0000256" key="3">
    <source>
        <dbReference type="ARBA" id="ARBA00022679"/>
    </source>
</evidence>
<evidence type="ECO:0000256" key="9">
    <source>
        <dbReference type="SAM" id="MobiDB-lite"/>
    </source>
</evidence>
<dbReference type="SUPFAM" id="SSF57850">
    <property type="entry name" value="RING/U-box"/>
    <property type="match status" value="1"/>
</dbReference>
<name>A0A814V2U9_9BILA</name>
<evidence type="ECO:0000256" key="2">
    <source>
        <dbReference type="ARBA" id="ARBA00012483"/>
    </source>
</evidence>
<organism evidence="11 12">
    <name type="scientific">Rotaria sordida</name>
    <dbReference type="NCBI Taxonomy" id="392033"/>
    <lineage>
        <taxon>Eukaryota</taxon>
        <taxon>Metazoa</taxon>
        <taxon>Spiralia</taxon>
        <taxon>Gnathifera</taxon>
        <taxon>Rotifera</taxon>
        <taxon>Eurotatoria</taxon>
        <taxon>Bdelloidea</taxon>
        <taxon>Philodinida</taxon>
        <taxon>Philodinidae</taxon>
        <taxon>Rotaria</taxon>
    </lineage>
</organism>
<accession>A0A814V2U9</accession>
<dbReference type="InterPro" id="IPR013083">
    <property type="entry name" value="Znf_RING/FYVE/PHD"/>
</dbReference>
<keyword evidence="3" id="KW-0808">Transferase</keyword>
<evidence type="ECO:0000256" key="7">
    <source>
        <dbReference type="ARBA" id="ARBA00022833"/>
    </source>
</evidence>
<dbReference type="Gene3D" id="3.30.40.10">
    <property type="entry name" value="Zinc/RING finger domain, C3HC4 (zinc finger)"/>
    <property type="match status" value="1"/>
</dbReference>